<dbReference type="EMBL" id="QXWK01000023">
    <property type="protein sequence ID" value="NBH62377.1"/>
    <property type="molecule type" value="Genomic_DNA"/>
</dbReference>
<dbReference type="Pfam" id="PF05437">
    <property type="entry name" value="AzlD"/>
    <property type="match status" value="1"/>
</dbReference>
<comment type="caution">
    <text evidence="2">The sequence shown here is derived from an EMBL/GenBank/DDBJ whole genome shotgun (WGS) entry which is preliminary data.</text>
</comment>
<evidence type="ECO:0000313" key="2">
    <source>
        <dbReference type="EMBL" id="NBH62377.1"/>
    </source>
</evidence>
<dbReference type="InterPro" id="IPR008407">
    <property type="entry name" value="Brnchd-chn_aa_trnsp_AzlD"/>
</dbReference>
<evidence type="ECO:0000313" key="3">
    <source>
        <dbReference type="Proteomes" id="UP000446866"/>
    </source>
</evidence>
<proteinExistence type="predicted"/>
<accession>A0A845QNU6</accession>
<feature type="transmembrane region" description="Helical" evidence="1">
    <location>
        <begin position="72"/>
        <end position="99"/>
    </location>
</feature>
<dbReference type="AlphaFoldDB" id="A0A845QNU6"/>
<sequence>MNFEQNTYIYLLVAAATIYAIRALPLTLIQKEITNTFIRSFLYYVPYVTLAVMAFPAIITATSSLISGMVAFAVAVIVAWFSGNLFTVALASCAAVYLVELFL</sequence>
<name>A0A845QNU6_9FIRM</name>
<organism evidence="2 3">
    <name type="scientific">Anaerotruncus colihominis</name>
    <dbReference type="NCBI Taxonomy" id="169435"/>
    <lineage>
        <taxon>Bacteria</taxon>
        <taxon>Bacillati</taxon>
        <taxon>Bacillota</taxon>
        <taxon>Clostridia</taxon>
        <taxon>Eubacteriales</taxon>
        <taxon>Oscillospiraceae</taxon>
        <taxon>Anaerotruncus</taxon>
    </lineage>
</organism>
<keyword evidence="1" id="KW-1133">Transmembrane helix</keyword>
<keyword evidence="3" id="KW-1185">Reference proteome</keyword>
<dbReference type="Proteomes" id="UP000446866">
    <property type="component" value="Unassembled WGS sequence"/>
</dbReference>
<evidence type="ECO:0000256" key="1">
    <source>
        <dbReference type="SAM" id="Phobius"/>
    </source>
</evidence>
<feature type="transmembrane region" description="Helical" evidence="1">
    <location>
        <begin position="41"/>
        <end position="66"/>
    </location>
</feature>
<dbReference type="RefSeq" id="WP_160202662.1">
    <property type="nucleotide sequence ID" value="NZ_QXWK01000023.1"/>
</dbReference>
<reference evidence="2 3" key="1">
    <citation type="submission" date="2018-08" db="EMBL/GenBank/DDBJ databases">
        <title>Murine metabolic-syndrome-specific gut microbial biobank.</title>
        <authorList>
            <person name="Liu C."/>
        </authorList>
    </citation>
    <scope>NUCLEOTIDE SEQUENCE [LARGE SCALE GENOMIC DNA]</scope>
    <source>
        <strain evidence="2 3">28</strain>
    </source>
</reference>
<keyword evidence="1" id="KW-0472">Membrane</keyword>
<feature type="transmembrane region" description="Helical" evidence="1">
    <location>
        <begin position="6"/>
        <end position="29"/>
    </location>
</feature>
<gene>
    <name evidence="2" type="ORF">D0435_12020</name>
</gene>
<keyword evidence="1" id="KW-0812">Transmembrane</keyword>
<protein>
    <submittedName>
        <fullName evidence="2">AzlD domain-containing protein</fullName>
    </submittedName>
</protein>